<organism evidence="7 8">
    <name type="scientific">Actinomyces ruminicola</name>
    <dbReference type="NCBI Taxonomy" id="332524"/>
    <lineage>
        <taxon>Bacteria</taxon>
        <taxon>Bacillati</taxon>
        <taxon>Actinomycetota</taxon>
        <taxon>Actinomycetes</taxon>
        <taxon>Actinomycetales</taxon>
        <taxon>Actinomycetaceae</taxon>
        <taxon>Actinomyces</taxon>
    </lineage>
</organism>
<feature type="domain" description="NADH:flavin oxidoreductase/NADH oxidase N-terminal" evidence="6">
    <location>
        <begin position="6"/>
        <end position="351"/>
    </location>
</feature>
<evidence type="ECO:0000256" key="4">
    <source>
        <dbReference type="ARBA" id="ARBA00022857"/>
    </source>
</evidence>
<protein>
    <submittedName>
        <fullName evidence="7">2,4-dienoyl-CoA reductase</fullName>
    </submittedName>
</protein>
<evidence type="ECO:0000256" key="3">
    <source>
        <dbReference type="ARBA" id="ARBA00022643"/>
    </source>
</evidence>
<comment type="cofactor">
    <cofactor evidence="1">
        <name>FMN</name>
        <dbReference type="ChEBI" id="CHEBI:58210"/>
    </cofactor>
</comment>
<dbReference type="Gene3D" id="3.20.20.70">
    <property type="entry name" value="Aldolase class I"/>
    <property type="match status" value="1"/>
</dbReference>
<dbReference type="InterPro" id="IPR013785">
    <property type="entry name" value="Aldolase_TIM"/>
</dbReference>
<dbReference type="Pfam" id="PF00724">
    <property type="entry name" value="Oxidored_FMN"/>
    <property type="match status" value="1"/>
</dbReference>
<sequence>MANPQLLQPLALRSLTARNRLWLPPMCMYSVTAEDGVVTDWHVVHYGSRAQGGFGTIIVEASAVTPEGRLSPNDLGLWDDAQVVGHRRIVEAIHAGGALAGVQLGHGGRKAGTPPWRPAVEGARSGTLPGWDLVAPSAVAYPEHATPRALTTAEIADTVQAFADAARRAVAAGYDVIELHGAHGYLIHQFLSPLSNTRTDAYGGSAEGRRRFALETAQAVREAIGEEKVLDIRLSATDWAEGGLTGDDTAELARQLVAVGVDVLHVSTGGNVPAKVPVGPGYQVPFAGQVKHAVAGMTTPGGGQPQVVAVGLIDSGLQAEQILVAGLADAVATGRGALRDPYLPVRWAHELGVNDWQAAHLPVQYWRGAWR</sequence>
<keyword evidence="4" id="KW-0521">NADP</keyword>
<evidence type="ECO:0000256" key="1">
    <source>
        <dbReference type="ARBA" id="ARBA00001917"/>
    </source>
</evidence>
<dbReference type="Proteomes" id="UP000199671">
    <property type="component" value="Unassembled WGS sequence"/>
</dbReference>
<keyword evidence="5" id="KW-0560">Oxidoreductase</keyword>
<accession>A0A1G9XCH5</accession>
<gene>
    <name evidence="7" type="ORF">SAMN04487766_10982</name>
</gene>
<dbReference type="OrthoDB" id="3169239at2"/>
<proteinExistence type="predicted"/>
<dbReference type="EMBL" id="FNHU01000009">
    <property type="protein sequence ID" value="SDM94502.1"/>
    <property type="molecule type" value="Genomic_DNA"/>
</dbReference>
<evidence type="ECO:0000313" key="8">
    <source>
        <dbReference type="Proteomes" id="UP000199671"/>
    </source>
</evidence>
<reference evidence="7 8" key="1">
    <citation type="submission" date="2016-10" db="EMBL/GenBank/DDBJ databases">
        <authorList>
            <person name="de Groot N.N."/>
        </authorList>
    </citation>
    <scope>NUCLEOTIDE SEQUENCE [LARGE SCALE GENOMIC DNA]</scope>
    <source>
        <strain evidence="7 8">KPR-7B</strain>
    </source>
</reference>
<dbReference type="PANTHER" id="PTHR43303">
    <property type="entry name" value="NADPH DEHYDROGENASE C23G7.10C-RELATED"/>
    <property type="match status" value="1"/>
</dbReference>
<dbReference type="PANTHER" id="PTHR43303:SF4">
    <property type="entry name" value="NADPH DEHYDROGENASE C23G7.10C-RELATED"/>
    <property type="match status" value="1"/>
</dbReference>
<dbReference type="GO" id="GO:0010181">
    <property type="term" value="F:FMN binding"/>
    <property type="evidence" value="ECO:0007669"/>
    <property type="project" value="InterPro"/>
</dbReference>
<evidence type="ECO:0000256" key="5">
    <source>
        <dbReference type="ARBA" id="ARBA00023002"/>
    </source>
</evidence>
<keyword evidence="3" id="KW-0288">FMN</keyword>
<evidence type="ECO:0000313" key="7">
    <source>
        <dbReference type="EMBL" id="SDM94502.1"/>
    </source>
</evidence>
<keyword evidence="2" id="KW-0285">Flavoprotein</keyword>
<evidence type="ECO:0000256" key="2">
    <source>
        <dbReference type="ARBA" id="ARBA00022630"/>
    </source>
</evidence>
<dbReference type="AlphaFoldDB" id="A0A1G9XCH5"/>
<name>A0A1G9XCH5_9ACTO</name>
<dbReference type="CDD" id="cd02932">
    <property type="entry name" value="OYE_YqiM_FMN"/>
    <property type="match status" value="1"/>
</dbReference>
<dbReference type="InterPro" id="IPR044152">
    <property type="entry name" value="YqjM-like"/>
</dbReference>
<evidence type="ECO:0000259" key="6">
    <source>
        <dbReference type="Pfam" id="PF00724"/>
    </source>
</evidence>
<dbReference type="InterPro" id="IPR001155">
    <property type="entry name" value="OxRdtase_FMN_N"/>
</dbReference>
<dbReference type="SUPFAM" id="SSF51395">
    <property type="entry name" value="FMN-linked oxidoreductases"/>
    <property type="match status" value="1"/>
</dbReference>
<dbReference type="GO" id="GO:0003959">
    <property type="term" value="F:NADPH dehydrogenase activity"/>
    <property type="evidence" value="ECO:0007669"/>
    <property type="project" value="InterPro"/>
</dbReference>
<dbReference type="GO" id="GO:0050661">
    <property type="term" value="F:NADP binding"/>
    <property type="evidence" value="ECO:0007669"/>
    <property type="project" value="InterPro"/>
</dbReference>
<dbReference type="RefSeq" id="WP_092610990.1">
    <property type="nucleotide sequence ID" value="NZ_FNHU01000009.1"/>
</dbReference>